<keyword evidence="3" id="KW-1185">Reference proteome</keyword>
<organism evidence="2 3">
    <name type="scientific">Pseudonocardia benzenivorans</name>
    <dbReference type="NCBI Taxonomy" id="228005"/>
    <lineage>
        <taxon>Bacteria</taxon>
        <taxon>Bacillati</taxon>
        <taxon>Actinomycetota</taxon>
        <taxon>Actinomycetes</taxon>
        <taxon>Pseudonocardiales</taxon>
        <taxon>Pseudonocardiaceae</taxon>
        <taxon>Pseudonocardia</taxon>
    </lineage>
</organism>
<dbReference type="Proteomes" id="UP001597182">
    <property type="component" value="Unassembled WGS sequence"/>
</dbReference>
<protein>
    <submittedName>
        <fullName evidence="2">Uncharacterized protein</fullName>
    </submittedName>
</protein>
<comment type="caution">
    <text evidence="2">The sequence shown here is derived from an EMBL/GenBank/DDBJ whole genome shotgun (WGS) entry which is preliminary data.</text>
</comment>
<feature type="region of interest" description="Disordered" evidence="1">
    <location>
        <begin position="139"/>
        <end position="162"/>
    </location>
</feature>
<evidence type="ECO:0000313" key="3">
    <source>
        <dbReference type="Proteomes" id="UP001597182"/>
    </source>
</evidence>
<feature type="compositionally biased region" description="Low complexity" evidence="1">
    <location>
        <begin position="148"/>
        <end position="162"/>
    </location>
</feature>
<dbReference type="RefSeq" id="WP_339122520.1">
    <property type="nucleotide sequence ID" value="NZ_BAABKS010000017.1"/>
</dbReference>
<sequence length="162" mass="17493">MARTVIALSGRLHSPILTPETRYDFSFAAVARPMLAALGVRPATAWVAVTHDLLDVRFGPWRVRTPLVNVFSAEPTGPLNAVTVLGPRLSLADLGLTFGSDTRGGVCIRFRRPVRGFEPFGLLHHPGLTVTVTTPGLLVTRLNRPDDPSATTRSTSTTEPSR</sequence>
<name>A0ABW3VJN3_9PSEU</name>
<dbReference type="EMBL" id="JBHTMB010000130">
    <property type="protein sequence ID" value="MFD1234458.1"/>
    <property type="molecule type" value="Genomic_DNA"/>
</dbReference>
<reference evidence="3" key="1">
    <citation type="journal article" date="2019" name="Int. J. Syst. Evol. Microbiol.">
        <title>The Global Catalogue of Microorganisms (GCM) 10K type strain sequencing project: providing services to taxonomists for standard genome sequencing and annotation.</title>
        <authorList>
            <consortium name="The Broad Institute Genomics Platform"/>
            <consortium name="The Broad Institute Genome Sequencing Center for Infectious Disease"/>
            <person name="Wu L."/>
            <person name="Ma J."/>
        </authorList>
    </citation>
    <scope>NUCLEOTIDE SEQUENCE [LARGE SCALE GENOMIC DNA]</scope>
    <source>
        <strain evidence="3">CCUG 49018</strain>
    </source>
</reference>
<gene>
    <name evidence="2" type="ORF">ACFQ34_14305</name>
</gene>
<accession>A0ABW3VJN3</accession>
<proteinExistence type="predicted"/>
<evidence type="ECO:0000313" key="2">
    <source>
        <dbReference type="EMBL" id="MFD1234458.1"/>
    </source>
</evidence>
<evidence type="ECO:0000256" key="1">
    <source>
        <dbReference type="SAM" id="MobiDB-lite"/>
    </source>
</evidence>